<accession>A0A2H0CTT5</accession>
<dbReference type="Gene3D" id="1.10.10.2520">
    <property type="entry name" value="Cell wall hydrolase SleB, domain 1"/>
    <property type="match status" value="1"/>
</dbReference>
<organism evidence="1 2">
    <name type="scientific">Candidatus Lloydbacteria bacterium CG22_combo_CG10-13_8_21_14_all_47_15</name>
    <dbReference type="NCBI Taxonomy" id="1974635"/>
    <lineage>
        <taxon>Bacteria</taxon>
        <taxon>Candidatus Lloydiibacteriota</taxon>
    </lineage>
</organism>
<gene>
    <name evidence="1" type="ORF">COW88_02265</name>
</gene>
<dbReference type="EMBL" id="PCTL01000022">
    <property type="protein sequence ID" value="PIP73342.1"/>
    <property type="molecule type" value="Genomic_DNA"/>
</dbReference>
<protein>
    <submittedName>
        <fullName evidence="1">Uncharacterized protein</fullName>
    </submittedName>
</protein>
<dbReference type="InterPro" id="IPR042047">
    <property type="entry name" value="SleB_dom1"/>
</dbReference>
<reference evidence="1 2" key="1">
    <citation type="submission" date="2017-09" db="EMBL/GenBank/DDBJ databases">
        <title>Depth-based differentiation of microbial function through sediment-hosted aquifers and enrichment of novel symbionts in the deep terrestrial subsurface.</title>
        <authorList>
            <person name="Probst A.J."/>
            <person name="Ladd B."/>
            <person name="Jarett J.K."/>
            <person name="Geller-Mcgrath D.E."/>
            <person name="Sieber C.M."/>
            <person name="Emerson J.B."/>
            <person name="Anantharaman K."/>
            <person name="Thomas B.C."/>
            <person name="Malmstrom R."/>
            <person name="Stieglmeier M."/>
            <person name="Klingl A."/>
            <person name="Woyke T."/>
            <person name="Ryan C.M."/>
            <person name="Banfield J.F."/>
        </authorList>
    </citation>
    <scope>NUCLEOTIDE SEQUENCE [LARGE SCALE GENOMIC DNA]</scope>
    <source>
        <strain evidence="1">CG22_combo_CG10-13_8_21_14_all_47_15</strain>
    </source>
</reference>
<name>A0A2H0CTT5_9BACT</name>
<comment type="caution">
    <text evidence="1">The sequence shown here is derived from an EMBL/GenBank/DDBJ whole genome shotgun (WGS) entry which is preliminary data.</text>
</comment>
<dbReference type="AlphaFoldDB" id="A0A2H0CTT5"/>
<sequence>MESILSLILLGKILLPTISNDISTPFFPTTDITATDDSANTENEILWLARIMYSETKVSYEMRLIGWVVRNRVETGFRGDTYRDVAQSPGQFSGLNPHDIEYKNNISLGYGDTKNLAWRQALVIAEEVYYAPAKARPLPLAVRHFYSPKAVFRAPSWADNKMPYHTIQSSPGLPARFAFYSDIQ</sequence>
<evidence type="ECO:0000313" key="2">
    <source>
        <dbReference type="Proteomes" id="UP000230638"/>
    </source>
</evidence>
<proteinExistence type="predicted"/>
<dbReference type="Proteomes" id="UP000230638">
    <property type="component" value="Unassembled WGS sequence"/>
</dbReference>
<evidence type="ECO:0000313" key="1">
    <source>
        <dbReference type="EMBL" id="PIP73342.1"/>
    </source>
</evidence>